<dbReference type="InterPro" id="IPR014016">
    <property type="entry name" value="UvrD-like_ATP-bd"/>
</dbReference>
<dbReference type="Proteomes" id="UP000190105">
    <property type="component" value="Unassembled WGS sequence"/>
</dbReference>
<dbReference type="Pfam" id="PF13361">
    <property type="entry name" value="UvrD_C"/>
    <property type="match status" value="1"/>
</dbReference>
<evidence type="ECO:0000256" key="6">
    <source>
        <dbReference type="ARBA" id="ARBA00023235"/>
    </source>
</evidence>
<dbReference type="Pfam" id="PF00580">
    <property type="entry name" value="UvrD-helicase"/>
    <property type="match status" value="1"/>
</dbReference>
<evidence type="ECO:0000313" key="13">
    <source>
        <dbReference type="Proteomes" id="UP000190105"/>
    </source>
</evidence>
<dbReference type="RefSeq" id="WP_078696892.1">
    <property type="nucleotide sequence ID" value="NZ_FUYH01000013.1"/>
</dbReference>
<comment type="catalytic activity">
    <reaction evidence="9">
        <text>ATP + H2O = ADP + phosphate + H(+)</text>
        <dbReference type="Rhea" id="RHEA:13065"/>
        <dbReference type="ChEBI" id="CHEBI:15377"/>
        <dbReference type="ChEBI" id="CHEBI:15378"/>
        <dbReference type="ChEBI" id="CHEBI:30616"/>
        <dbReference type="ChEBI" id="CHEBI:43474"/>
        <dbReference type="ChEBI" id="CHEBI:456216"/>
        <dbReference type="EC" id="5.6.2.4"/>
    </reaction>
</comment>
<evidence type="ECO:0000256" key="4">
    <source>
        <dbReference type="ARBA" id="ARBA00022806"/>
    </source>
</evidence>
<evidence type="ECO:0000256" key="8">
    <source>
        <dbReference type="ARBA" id="ARBA00034808"/>
    </source>
</evidence>
<evidence type="ECO:0000256" key="5">
    <source>
        <dbReference type="ARBA" id="ARBA00022840"/>
    </source>
</evidence>
<keyword evidence="6" id="KW-0413">Isomerase</keyword>
<evidence type="ECO:0000256" key="2">
    <source>
        <dbReference type="ARBA" id="ARBA00022741"/>
    </source>
</evidence>
<dbReference type="InterPro" id="IPR000212">
    <property type="entry name" value="DNA_helicase_UvrD/REP"/>
</dbReference>
<evidence type="ECO:0000259" key="11">
    <source>
        <dbReference type="PROSITE" id="PS51198"/>
    </source>
</evidence>
<dbReference type="InterPro" id="IPR013986">
    <property type="entry name" value="DExx_box_DNA_helicase_dom_sf"/>
</dbReference>
<dbReference type="Pfam" id="PF13538">
    <property type="entry name" value="UvrD_C_2"/>
    <property type="match status" value="1"/>
</dbReference>
<gene>
    <name evidence="12" type="ORF">SAMN05443428_11339</name>
</gene>
<dbReference type="OrthoDB" id="9787585at2"/>
<feature type="domain" description="UvrD-like helicase ATP-binding" evidence="11">
    <location>
        <begin position="196"/>
        <end position="600"/>
    </location>
</feature>
<dbReference type="GO" id="GO:0000725">
    <property type="term" value="P:recombinational repair"/>
    <property type="evidence" value="ECO:0007669"/>
    <property type="project" value="TreeGrafter"/>
</dbReference>
<reference evidence="13" key="1">
    <citation type="submission" date="2017-02" db="EMBL/GenBank/DDBJ databases">
        <authorList>
            <person name="Varghese N."/>
            <person name="Submissions S."/>
        </authorList>
    </citation>
    <scope>NUCLEOTIDE SEQUENCE [LARGE SCALE GENOMIC DNA]</scope>
    <source>
        <strain evidence="13">USBA 833</strain>
    </source>
</reference>
<evidence type="ECO:0000256" key="10">
    <source>
        <dbReference type="PROSITE-ProRule" id="PRU00560"/>
    </source>
</evidence>
<dbReference type="InterPro" id="IPR027417">
    <property type="entry name" value="P-loop_NTPase"/>
</dbReference>
<comment type="similarity">
    <text evidence="1">Belongs to the helicase family. UvrD subfamily.</text>
</comment>
<dbReference type="GO" id="GO:0005524">
    <property type="term" value="F:ATP binding"/>
    <property type="evidence" value="ECO:0007669"/>
    <property type="project" value="UniProtKB-UniRule"/>
</dbReference>
<evidence type="ECO:0000256" key="9">
    <source>
        <dbReference type="ARBA" id="ARBA00048988"/>
    </source>
</evidence>
<dbReference type="EC" id="5.6.2.4" evidence="8"/>
<dbReference type="InterPro" id="IPR027785">
    <property type="entry name" value="UvrD-like_helicase_C"/>
</dbReference>
<evidence type="ECO:0000256" key="7">
    <source>
        <dbReference type="ARBA" id="ARBA00034617"/>
    </source>
</evidence>
<sequence>MPLKEHPDYLEELQRLEYTLDYVEKSLENAIHEKDRLDVEVSKSKKGLSDDSSQGYIDLMINTMFHDRIQIKLKNLNAARKKPYFARIDFKENNSAEKEKIYIGKMSLMREEDQKLIIVDWRAPISNLYYEERIGDASYSCPEGRIKGKLSLKRQFSIDVGKLNNIFDIDITTNDEFLQSYLGANADNRLKDIVSTIQVEQNRVIRADMWKPLIVQGAAGSGKTTIALHRIAYLIYTFEKSFEPENFMILAPTRFFLNYISEVLPELGVDRVKQTTYQDFALEMIGGKLKIADENEKLIRFVDNNNTEEEIELNNLIRSESEFKASIEFRKIMDAYLEKIEKDFLPKMDFTVGNYVIYKYDEIQSLFLNEYKNLSMHKRVLEIKKHLSNRLKQKKDSIRASFQFECDRKVAAVKRDMEDCEERRKILSEIIDSKNESISKLESICKKAVNDYVKSISKIEPLKYYREFFENEELFLSLMGNCLNKNEAEFLRKYTIDILNKGFVEIEDLAPIMYIKYCVYGIDEKINVKHIVVDEAQDFSVFQFYVLKKIAKDTSLTILGDLCQGIHSYRGIKSWRDVQNYVFEDKKCEIVNLEQSYRTTVEIMNAANSVITKIKDENIIPGKPVIRHGDKVEIIKKESLQDTAKDISSKINELKKDGFKSIAVICKTIDECMKMNTLLKKYHKDIQLLTGKEKEYKAGIVIVPSYFSKGLEFDAVMIANADSDKYTENELDIKLLYVSMTRPLHKLYIYYEKNPSALLNDIK</sequence>
<dbReference type="PANTHER" id="PTHR11070">
    <property type="entry name" value="UVRD / RECB / PCRA DNA HELICASE FAMILY MEMBER"/>
    <property type="match status" value="1"/>
</dbReference>
<feature type="binding site" evidence="10">
    <location>
        <begin position="217"/>
        <end position="224"/>
    </location>
    <ligand>
        <name>ATP</name>
        <dbReference type="ChEBI" id="CHEBI:30616"/>
    </ligand>
</feature>
<evidence type="ECO:0000256" key="3">
    <source>
        <dbReference type="ARBA" id="ARBA00022801"/>
    </source>
</evidence>
<dbReference type="GO" id="GO:0005829">
    <property type="term" value="C:cytosol"/>
    <property type="evidence" value="ECO:0007669"/>
    <property type="project" value="TreeGrafter"/>
</dbReference>
<protein>
    <recommendedName>
        <fullName evidence="8">DNA 3'-5' helicase</fullName>
        <ecNumber evidence="8">5.6.2.4</ecNumber>
    </recommendedName>
</protein>
<keyword evidence="3 10" id="KW-0378">Hydrolase</keyword>
<evidence type="ECO:0000313" key="12">
    <source>
        <dbReference type="EMBL" id="SKA93033.1"/>
    </source>
</evidence>
<dbReference type="InterPro" id="IPR048228">
    <property type="entry name" value="HelD_bacillota"/>
</dbReference>
<keyword evidence="2 10" id="KW-0547">Nucleotide-binding</keyword>
<keyword evidence="13" id="KW-1185">Reference proteome</keyword>
<dbReference type="InterPro" id="IPR014017">
    <property type="entry name" value="DNA_helicase_UvrD-like_C"/>
</dbReference>
<dbReference type="Gene3D" id="3.40.50.300">
    <property type="entry name" value="P-loop containing nucleotide triphosphate hydrolases"/>
    <property type="match status" value="3"/>
</dbReference>
<dbReference type="AlphaFoldDB" id="A0A1T4XUF2"/>
<dbReference type="SUPFAM" id="SSF52540">
    <property type="entry name" value="P-loop containing nucleoside triphosphate hydrolases"/>
    <property type="match status" value="1"/>
</dbReference>
<proteinExistence type="inferred from homology"/>
<keyword evidence="4 10" id="KW-0347">Helicase</keyword>
<name>A0A1T4XUF2_9CLOT</name>
<dbReference type="Gene3D" id="1.10.10.160">
    <property type="match status" value="1"/>
</dbReference>
<dbReference type="GO" id="GO:0016887">
    <property type="term" value="F:ATP hydrolysis activity"/>
    <property type="evidence" value="ECO:0007669"/>
    <property type="project" value="RHEA"/>
</dbReference>
<keyword evidence="5 10" id="KW-0067">ATP-binding</keyword>
<dbReference type="PROSITE" id="PS51198">
    <property type="entry name" value="UVRD_HELICASE_ATP_BIND"/>
    <property type="match status" value="1"/>
</dbReference>
<dbReference type="GO" id="GO:0043138">
    <property type="term" value="F:3'-5' DNA helicase activity"/>
    <property type="evidence" value="ECO:0007669"/>
    <property type="project" value="UniProtKB-EC"/>
</dbReference>
<dbReference type="EMBL" id="FUYH01000013">
    <property type="protein sequence ID" value="SKA93033.1"/>
    <property type="molecule type" value="Genomic_DNA"/>
</dbReference>
<dbReference type="PANTHER" id="PTHR11070:SF17">
    <property type="entry name" value="DNA HELICASE IV"/>
    <property type="match status" value="1"/>
</dbReference>
<accession>A0A1T4XUF2</accession>
<evidence type="ECO:0000256" key="1">
    <source>
        <dbReference type="ARBA" id="ARBA00009922"/>
    </source>
</evidence>
<dbReference type="GO" id="GO:0003677">
    <property type="term" value="F:DNA binding"/>
    <property type="evidence" value="ECO:0007669"/>
    <property type="project" value="InterPro"/>
</dbReference>
<dbReference type="STRING" id="1147123.SAMN05443428_11339"/>
<organism evidence="12 13">
    <name type="scientific">Caloramator quimbayensis</name>
    <dbReference type="NCBI Taxonomy" id="1147123"/>
    <lineage>
        <taxon>Bacteria</taxon>
        <taxon>Bacillati</taxon>
        <taxon>Bacillota</taxon>
        <taxon>Clostridia</taxon>
        <taxon>Eubacteriales</taxon>
        <taxon>Clostridiaceae</taxon>
        <taxon>Caloramator</taxon>
    </lineage>
</organism>
<comment type="catalytic activity">
    <reaction evidence="7">
        <text>Couples ATP hydrolysis with the unwinding of duplex DNA by translocating in the 3'-5' direction.</text>
        <dbReference type="EC" id="5.6.2.4"/>
    </reaction>
</comment>
<dbReference type="NCBIfam" id="NF041464">
    <property type="entry name" value="HelD_BACSU"/>
    <property type="match status" value="1"/>
</dbReference>